<comment type="catalytic activity">
    <reaction evidence="10">
        <text>5,6-dihydrouridine(20a) in tRNA + NADP(+) = uridine(20a) in tRNA + NADPH + H(+)</text>
        <dbReference type="Rhea" id="RHEA:53344"/>
        <dbReference type="Rhea" id="RHEA-COMP:13535"/>
        <dbReference type="Rhea" id="RHEA-COMP:13536"/>
        <dbReference type="ChEBI" id="CHEBI:15378"/>
        <dbReference type="ChEBI" id="CHEBI:57783"/>
        <dbReference type="ChEBI" id="CHEBI:58349"/>
        <dbReference type="ChEBI" id="CHEBI:65315"/>
        <dbReference type="ChEBI" id="CHEBI:74443"/>
    </reaction>
</comment>
<dbReference type="NCBIfam" id="TIGR00742">
    <property type="entry name" value="yjbN"/>
    <property type="match status" value="1"/>
</dbReference>
<evidence type="ECO:0000256" key="1">
    <source>
        <dbReference type="ARBA" id="ARBA00001917"/>
    </source>
</evidence>
<feature type="site" description="Interacts with tRNA" evidence="10">
    <location>
        <position position="178"/>
    </location>
</feature>
<feature type="binding site" evidence="10">
    <location>
        <begin position="9"/>
        <end position="11"/>
    </location>
    <ligand>
        <name>FMN</name>
        <dbReference type="ChEBI" id="CHEBI:58210"/>
    </ligand>
</feature>
<dbReference type="RefSeq" id="WP_119632495.1">
    <property type="nucleotide sequence ID" value="NZ_AP017928.1"/>
</dbReference>
<dbReference type="OrthoDB" id="9783413at2"/>
<dbReference type="PANTHER" id="PTHR42907:SF1">
    <property type="entry name" value="FMN-LINKED OXIDOREDUCTASES SUPERFAMILY PROTEIN"/>
    <property type="match status" value="1"/>
</dbReference>
<dbReference type="InterPro" id="IPR004653">
    <property type="entry name" value="DusA"/>
</dbReference>
<feature type="binding site" evidence="10 13">
    <location>
        <position position="131"/>
    </location>
    <ligand>
        <name>FMN</name>
        <dbReference type="ChEBI" id="CHEBI:58210"/>
    </ligand>
</feature>
<reference evidence="15 16" key="1">
    <citation type="submission" date="2016-12" db="EMBL/GenBank/DDBJ databases">
        <title>Genome sequencing of Methylocaldum marinum.</title>
        <authorList>
            <person name="Takeuchi M."/>
            <person name="Kamagata Y."/>
            <person name="Hiraoka S."/>
            <person name="Oshima K."/>
            <person name="Hattori M."/>
            <person name="Iwasaki W."/>
        </authorList>
    </citation>
    <scope>NUCLEOTIDE SEQUENCE [LARGE SCALE GENOMIC DNA]</scope>
    <source>
        <strain evidence="15 16">S8</strain>
    </source>
</reference>
<feature type="site" description="Interacts with tRNA; defines subfamily-specific binding signature" evidence="10">
    <location>
        <position position="294"/>
    </location>
</feature>
<comment type="similarity">
    <text evidence="10">Belongs to the Dus family. DusA subfamily.</text>
</comment>
<dbReference type="Proteomes" id="UP000266313">
    <property type="component" value="Chromosome"/>
</dbReference>
<keyword evidence="4 10" id="KW-0288">FMN</keyword>
<dbReference type="FunFam" id="3.20.20.70:FF:000083">
    <property type="entry name" value="tRNA-dihydrouridine(20/20a) synthase"/>
    <property type="match status" value="1"/>
</dbReference>
<keyword evidence="13" id="KW-0547">Nucleotide-binding</keyword>
<name>A0A286P4E4_9GAMM</name>
<comment type="cofactor">
    <cofactor evidence="1 10 11 13">
        <name>FMN</name>
        <dbReference type="ChEBI" id="CHEBI:58210"/>
    </cofactor>
</comment>
<dbReference type="GO" id="GO:0102266">
    <property type="term" value="F:tRNA-dihydrouridine20a synthase activity"/>
    <property type="evidence" value="ECO:0007669"/>
    <property type="project" value="RHEA"/>
</dbReference>
<dbReference type="EMBL" id="AP017928">
    <property type="protein sequence ID" value="BBA37522.1"/>
    <property type="molecule type" value="Genomic_DNA"/>
</dbReference>
<feature type="binding site" evidence="10 13">
    <location>
        <position position="163"/>
    </location>
    <ligand>
        <name>FMN</name>
        <dbReference type="ChEBI" id="CHEBI:58210"/>
    </ligand>
</feature>
<evidence type="ECO:0000259" key="14">
    <source>
        <dbReference type="Pfam" id="PF01207"/>
    </source>
</evidence>
<feature type="binding site" evidence="10 13">
    <location>
        <begin position="225"/>
        <end position="226"/>
    </location>
    <ligand>
        <name>FMN</name>
        <dbReference type="ChEBI" id="CHEBI:58210"/>
    </ligand>
</feature>
<dbReference type="PROSITE" id="PS01136">
    <property type="entry name" value="UPF0034"/>
    <property type="match status" value="1"/>
</dbReference>
<feature type="site" description="Interacts with tRNA" evidence="10">
    <location>
        <position position="89"/>
    </location>
</feature>
<dbReference type="InterPro" id="IPR001269">
    <property type="entry name" value="DUS_fam"/>
</dbReference>
<evidence type="ECO:0000256" key="2">
    <source>
        <dbReference type="ARBA" id="ARBA00022555"/>
    </source>
</evidence>
<dbReference type="AlphaFoldDB" id="A0A286P4E4"/>
<dbReference type="GO" id="GO:0050660">
    <property type="term" value="F:flavin adenine dinucleotide binding"/>
    <property type="evidence" value="ECO:0007669"/>
    <property type="project" value="InterPro"/>
</dbReference>
<dbReference type="Gene3D" id="3.20.20.70">
    <property type="entry name" value="Aldolase class I"/>
    <property type="match status" value="1"/>
</dbReference>
<dbReference type="InterPro" id="IPR013785">
    <property type="entry name" value="Aldolase_TIM"/>
</dbReference>
<evidence type="ECO:0000256" key="5">
    <source>
        <dbReference type="ARBA" id="ARBA00022694"/>
    </source>
</evidence>
<dbReference type="HAMAP" id="MF_02041">
    <property type="entry name" value="DusA_subfam"/>
    <property type="match status" value="1"/>
</dbReference>
<comment type="caution">
    <text evidence="10">Lacks conserved residue(s) required for the propagation of feature annotation.</text>
</comment>
<dbReference type="GO" id="GO:0102264">
    <property type="term" value="F:tRNA-dihydrouridine20 synthase activity"/>
    <property type="evidence" value="ECO:0007669"/>
    <property type="project" value="UniProtKB-EC"/>
</dbReference>
<evidence type="ECO:0000256" key="12">
    <source>
        <dbReference type="PIRSR" id="PIRSR006621-1"/>
    </source>
</evidence>
<evidence type="ECO:0000313" key="15">
    <source>
        <dbReference type="EMBL" id="BBA37522.1"/>
    </source>
</evidence>
<feature type="binding site" evidence="10 13">
    <location>
        <position position="62"/>
    </location>
    <ligand>
        <name>FMN</name>
        <dbReference type="ChEBI" id="CHEBI:58210"/>
    </ligand>
</feature>
<dbReference type="KEGG" id="mmai:sS8_5605"/>
<keyword evidence="2 10" id="KW-0820">tRNA-binding</keyword>
<accession>A0A286P4E4</accession>
<gene>
    <name evidence="10" type="primary">dusA</name>
    <name evidence="15" type="ORF">sS8_5605</name>
</gene>
<proteinExistence type="inferred from homology"/>
<comment type="similarity">
    <text evidence="11">Belongs to the dus family.</text>
</comment>
<keyword evidence="5 10" id="KW-0819">tRNA processing</keyword>
<dbReference type="InterPro" id="IPR018517">
    <property type="entry name" value="tRNA_hU_synthase_CS"/>
</dbReference>
<evidence type="ECO:0000256" key="4">
    <source>
        <dbReference type="ARBA" id="ARBA00022643"/>
    </source>
</evidence>
<dbReference type="Gene3D" id="1.20.120.1460">
    <property type="match status" value="1"/>
</dbReference>
<evidence type="ECO:0000256" key="13">
    <source>
        <dbReference type="PIRSR" id="PIRSR006621-2"/>
    </source>
</evidence>
<dbReference type="EC" id="1.3.1.91" evidence="10"/>
<evidence type="ECO:0000256" key="3">
    <source>
        <dbReference type="ARBA" id="ARBA00022630"/>
    </source>
</evidence>
<keyword evidence="6 10" id="KW-0521">NADP</keyword>
<sequence>MQRILSIAPMLDWTDRHFRYFARLISRRVLLYTEMITTGAILYGNRDHLLGFHPAEKPLALQLGGSNPSHLAECARIAESYGYDEINLNVGCPSDRVQNGRFGACLMAEPELVSECVAAMADAVSLPITVKTRIGIDEKDAYEDLARFVEIVSSGGCRTFIIHARKAWLKGLSPRENREVPPLRYDVVNRIKQDYPALEIVLNGGVADLDQAERHLDRVDGVMIGRAAYHQPYLLAEADRRFFGDDRPARSRRQVVEALVPYVEKQLQQGIRLQAVARHILGLYHARPGGRVWRRYLSQHATKPEAGAEVLFEASRYCEE</sequence>
<dbReference type="SUPFAM" id="SSF51395">
    <property type="entry name" value="FMN-linked oxidoreductases"/>
    <property type="match status" value="1"/>
</dbReference>
<keyword evidence="3 10" id="KW-0285">Flavoprotein</keyword>
<keyword evidence="7 10" id="KW-0694">RNA-binding</keyword>
<protein>
    <recommendedName>
        <fullName evidence="10">tRNA-dihydrouridine(20/20a) synthase</fullName>
        <ecNumber evidence="10">1.3.1.91</ecNumber>
    </recommendedName>
    <alternativeName>
        <fullName evidence="10">U20-specific dihydrouridine synthase</fullName>
        <shortName evidence="10">U20-specific Dus</shortName>
    </alternativeName>
    <alternativeName>
        <fullName evidence="10">tRNA-dihydrouridine synthase A</fullName>
    </alternativeName>
</protein>
<evidence type="ECO:0000256" key="6">
    <source>
        <dbReference type="ARBA" id="ARBA00022857"/>
    </source>
</evidence>
<organism evidence="15 16">
    <name type="scientific">Methylocaldum marinum</name>
    <dbReference type="NCBI Taxonomy" id="1432792"/>
    <lineage>
        <taxon>Bacteria</taxon>
        <taxon>Pseudomonadati</taxon>
        <taxon>Pseudomonadota</taxon>
        <taxon>Gammaproteobacteria</taxon>
        <taxon>Methylococcales</taxon>
        <taxon>Methylococcaceae</taxon>
        <taxon>Methylocaldum</taxon>
    </lineage>
</organism>
<dbReference type="PANTHER" id="PTHR42907">
    <property type="entry name" value="FMN-LINKED OXIDOREDUCTASES SUPERFAMILY PROTEIN"/>
    <property type="match status" value="1"/>
</dbReference>
<feature type="site" description="Interacts with tRNA; defines subfamily-specific binding signature" evidence="10">
    <location>
        <position position="291"/>
    </location>
</feature>
<evidence type="ECO:0000256" key="11">
    <source>
        <dbReference type="PIRNR" id="PIRNR006621"/>
    </source>
</evidence>
<keyword evidence="16" id="KW-1185">Reference proteome</keyword>
<keyword evidence="8 10" id="KW-0560">Oxidoreductase</keyword>
<evidence type="ECO:0000313" key="16">
    <source>
        <dbReference type="Proteomes" id="UP000266313"/>
    </source>
</evidence>
<feature type="domain" description="DUS-like FMN-binding" evidence="14">
    <location>
        <begin position="7"/>
        <end position="310"/>
    </location>
</feature>
<dbReference type="Pfam" id="PF01207">
    <property type="entry name" value="Dus"/>
    <property type="match status" value="1"/>
</dbReference>
<evidence type="ECO:0000256" key="8">
    <source>
        <dbReference type="ARBA" id="ARBA00023002"/>
    </source>
</evidence>
<comment type="catalytic activity">
    <reaction evidence="10">
        <text>5,6-dihydrouridine(20a) in tRNA + NAD(+) = uridine(20a) in tRNA + NADH + H(+)</text>
        <dbReference type="Rhea" id="RHEA:53348"/>
        <dbReference type="Rhea" id="RHEA-COMP:13535"/>
        <dbReference type="Rhea" id="RHEA-COMP:13536"/>
        <dbReference type="ChEBI" id="CHEBI:15378"/>
        <dbReference type="ChEBI" id="CHEBI:57540"/>
        <dbReference type="ChEBI" id="CHEBI:57945"/>
        <dbReference type="ChEBI" id="CHEBI:65315"/>
        <dbReference type="ChEBI" id="CHEBI:74443"/>
    </reaction>
</comment>
<dbReference type="GO" id="GO:0000049">
    <property type="term" value="F:tRNA binding"/>
    <property type="evidence" value="ECO:0007669"/>
    <property type="project" value="UniProtKB-UniRule"/>
</dbReference>
<evidence type="ECO:0000256" key="7">
    <source>
        <dbReference type="ARBA" id="ARBA00022884"/>
    </source>
</evidence>
<dbReference type="NCBIfam" id="NF008774">
    <property type="entry name" value="PRK11815.1"/>
    <property type="match status" value="1"/>
</dbReference>
<dbReference type="CDD" id="cd02801">
    <property type="entry name" value="DUS_like_FMN"/>
    <property type="match status" value="1"/>
</dbReference>
<comment type="function">
    <text evidence="9 10">Catalyzes the synthesis of 5,6-dihydrouridine (D), a modified base found in the D-loop of most tRNAs, via the reduction of the C5-C6 double bond in target uridines. Specifically modifies U20 and U20a in tRNAs.</text>
</comment>
<dbReference type="PIRSF" id="PIRSF006621">
    <property type="entry name" value="Dus"/>
    <property type="match status" value="1"/>
</dbReference>
<dbReference type="GO" id="GO:0010181">
    <property type="term" value="F:FMN binding"/>
    <property type="evidence" value="ECO:0007669"/>
    <property type="project" value="UniProtKB-UniRule"/>
</dbReference>
<comment type="catalytic activity">
    <reaction evidence="10">
        <text>5,6-dihydrouridine(20) in tRNA + NAD(+) = uridine(20) in tRNA + NADH + H(+)</text>
        <dbReference type="Rhea" id="RHEA:53340"/>
        <dbReference type="Rhea" id="RHEA-COMP:13533"/>
        <dbReference type="Rhea" id="RHEA-COMP:13534"/>
        <dbReference type="ChEBI" id="CHEBI:15378"/>
        <dbReference type="ChEBI" id="CHEBI:57540"/>
        <dbReference type="ChEBI" id="CHEBI:57945"/>
        <dbReference type="ChEBI" id="CHEBI:65315"/>
        <dbReference type="ChEBI" id="CHEBI:74443"/>
        <dbReference type="EC" id="1.3.1.91"/>
    </reaction>
</comment>
<feature type="active site" description="Proton donor" evidence="10 12">
    <location>
        <position position="92"/>
    </location>
</feature>
<evidence type="ECO:0000256" key="10">
    <source>
        <dbReference type="HAMAP-Rule" id="MF_02041"/>
    </source>
</evidence>
<comment type="catalytic activity">
    <reaction evidence="10">
        <text>5,6-dihydrouridine(20) in tRNA + NADP(+) = uridine(20) in tRNA + NADPH + H(+)</text>
        <dbReference type="Rhea" id="RHEA:53336"/>
        <dbReference type="Rhea" id="RHEA-COMP:13533"/>
        <dbReference type="Rhea" id="RHEA-COMP:13534"/>
        <dbReference type="ChEBI" id="CHEBI:15378"/>
        <dbReference type="ChEBI" id="CHEBI:57783"/>
        <dbReference type="ChEBI" id="CHEBI:58349"/>
        <dbReference type="ChEBI" id="CHEBI:65315"/>
        <dbReference type="ChEBI" id="CHEBI:74443"/>
        <dbReference type="EC" id="1.3.1.91"/>
    </reaction>
</comment>
<dbReference type="InterPro" id="IPR035587">
    <property type="entry name" value="DUS-like_FMN-bd"/>
</dbReference>
<evidence type="ECO:0000256" key="9">
    <source>
        <dbReference type="ARBA" id="ARBA00058013"/>
    </source>
</evidence>
<feature type="binding site" evidence="10 13">
    <location>
        <begin position="203"/>
        <end position="205"/>
    </location>
    <ligand>
        <name>FMN</name>
        <dbReference type="ChEBI" id="CHEBI:58210"/>
    </ligand>
</feature>